<dbReference type="GO" id="GO:0008233">
    <property type="term" value="F:peptidase activity"/>
    <property type="evidence" value="ECO:0007669"/>
    <property type="project" value="UniProtKB-KW"/>
</dbReference>
<keyword evidence="2" id="KW-1185">Reference proteome</keyword>
<dbReference type="Proteomes" id="UP000656813">
    <property type="component" value="Unassembled WGS sequence"/>
</dbReference>
<dbReference type="Pfam" id="PF06866">
    <property type="entry name" value="DUF1256"/>
    <property type="match status" value="1"/>
</dbReference>
<dbReference type="GO" id="GO:0006508">
    <property type="term" value="P:proteolysis"/>
    <property type="evidence" value="ECO:0007669"/>
    <property type="project" value="UniProtKB-KW"/>
</dbReference>
<proteinExistence type="predicted"/>
<organism evidence="1 2">
    <name type="scientific">Pullulanibacillus pueri</name>
    <dbReference type="NCBI Taxonomy" id="1437324"/>
    <lineage>
        <taxon>Bacteria</taxon>
        <taxon>Bacillati</taxon>
        <taxon>Bacillota</taxon>
        <taxon>Bacilli</taxon>
        <taxon>Bacillales</taxon>
        <taxon>Sporolactobacillaceae</taxon>
        <taxon>Pullulanibacillus</taxon>
    </lineage>
</organism>
<dbReference type="NCBIfam" id="TIGR02841">
    <property type="entry name" value="spore_YyaC"/>
    <property type="match status" value="1"/>
</dbReference>
<evidence type="ECO:0000313" key="1">
    <source>
        <dbReference type="EMBL" id="GGH80334.1"/>
    </source>
</evidence>
<reference evidence="1" key="1">
    <citation type="journal article" date="2014" name="Int. J. Syst. Evol. Microbiol.">
        <title>Complete genome sequence of Corynebacterium casei LMG S-19264T (=DSM 44701T), isolated from a smear-ripened cheese.</title>
        <authorList>
            <consortium name="US DOE Joint Genome Institute (JGI-PGF)"/>
            <person name="Walter F."/>
            <person name="Albersmeier A."/>
            <person name="Kalinowski J."/>
            <person name="Ruckert C."/>
        </authorList>
    </citation>
    <scope>NUCLEOTIDE SEQUENCE</scope>
    <source>
        <strain evidence="1">CGMCC 1.12777</strain>
    </source>
</reference>
<sequence length="220" mass="24557">MNLKKTFRALTKNNDFRVQYDEATAHLKLTKNVESHLQNIDLDRPILIVCIGTDRSTGDSLGPLIGKQLSKFTHSPYTLFGTIDEPVHAVNLAQTLESIQSEFTHPFIIAIDACLGKRESVGSITIAEGPIKPGAGVKKELPEVGDIHIKGIVNVSGYMEYFVLQNTRLSLVMKMSEVIASSLHTALMNHFRKYPTKKIKINNEEHTPHPLWHAPPKVIE</sequence>
<evidence type="ECO:0000313" key="2">
    <source>
        <dbReference type="Proteomes" id="UP000656813"/>
    </source>
</evidence>
<dbReference type="SUPFAM" id="SSF53163">
    <property type="entry name" value="HybD-like"/>
    <property type="match status" value="1"/>
</dbReference>
<dbReference type="InterPro" id="IPR009665">
    <property type="entry name" value="YyaC"/>
</dbReference>
<dbReference type="EMBL" id="BMFV01000010">
    <property type="protein sequence ID" value="GGH80334.1"/>
    <property type="molecule type" value="Genomic_DNA"/>
</dbReference>
<dbReference type="InterPro" id="IPR023430">
    <property type="entry name" value="Pept_HybD-like_dom_sf"/>
</dbReference>
<reference evidence="1" key="2">
    <citation type="submission" date="2020-09" db="EMBL/GenBank/DDBJ databases">
        <authorList>
            <person name="Sun Q."/>
            <person name="Zhou Y."/>
        </authorList>
    </citation>
    <scope>NUCLEOTIDE SEQUENCE</scope>
    <source>
        <strain evidence="1">CGMCC 1.12777</strain>
    </source>
</reference>
<keyword evidence="1" id="KW-0645">Protease</keyword>
<protein>
    <submittedName>
        <fullName evidence="1">Spore protease YyaC</fullName>
    </submittedName>
</protein>
<accession>A0A8J2ZVK4</accession>
<name>A0A8J2ZVK4_9BACL</name>
<comment type="caution">
    <text evidence="1">The sequence shown here is derived from an EMBL/GenBank/DDBJ whole genome shotgun (WGS) entry which is preliminary data.</text>
</comment>
<dbReference type="RefSeq" id="WP_188496936.1">
    <property type="nucleotide sequence ID" value="NZ_BMFV01000010.1"/>
</dbReference>
<gene>
    <name evidence="1" type="ORF">GCM10007096_16580</name>
</gene>
<dbReference type="AlphaFoldDB" id="A0A8J2ZVK4"/>
<keyword evidence="1" id="KW-0378">Hydrolase</keyword>